<evidence type="ECO:0000313" key="2">
    <source>
        <dbReference type="Proteomes" id="UP001183420"/>
    </source>
</evidence>
<dbReference type="EMBL" id="JAVREM010000040">
    <property type="protein sequence ID" value="MDT0321440.1"/>
    <property type="molecule type" value="Genomic_DNA"/>
</dbReference>
<dbReference type="RefSeq" id="WP_311601656.1">
    <property type="nucleotide sequence ID" value="NZ_JAVREM010000040.1"/>
</dbReference>
<comment type="caution">
    <text evidence="1">The sequence shown here is derived from an EMBL/GenBank/DDBJ whole genome shotgun (WGS) entry which is preliminary data.</text>
</comment>
<proteinExistence type="predicted"/>
<protein>
    <submittedName>
        <fullName evidence="1">Uncharacterized protein</fullName>
    </submittedName>
</protein>
<keyword evidence="2" id="KW-1185">Reference proteome</keyword>
<organism evidence="1 2">
    <name type="scientific">Streptomyces millisiae</name>
    <dbReference type="NCBI Taxonomy" id="3075542"/>
    <lineage>
        <taxon>Bacteria</taxon>
        <taxon>Bacillati</taxon>
        <taxon>Actinomycetota</taxon>
        <taxon>Actinomycetes</taxon>
        <taxon>Kitasatosporales</taxon>
        <taxon>Streptomycetaceae</taxon>
        <taxon>Streptomyces</taxon>
    </lineage>
</organism>
<accession>A0ABU2LV75</accession>
<dbReference type="Proteomes" id="UP001183420">
    <property type="component" value="Unassembled WGS sequence"/>
</dbReference>
<gene>
    <name evidence="1" type="ORF">RNC47_24225</name>
</gene>
<evidence type="ECO:0000313" key="1">
    <source>
        <dbReference type="EMBL" id="MDT0321440.1"/>
    </source>
</evidence>
<reference evidence="2" key="1">
    <citation type="submission" date="2023-07" db="EMBL/GenBank/DDBJ databases">
        <title>30 novel species of actinomycetes from the DSMZ collection.</title>
        <authorList>
            <person name="Nouioui I."/>
        </authorList>
    </citation>
    <scope>NUCLEOTIDE SEQUENCE [LARGE SCALE GENOMIC DNA]</scope>
    <source>
        <strain evidence="2">DSM 44918</strain>
    </source>
</reference>
<sequence>MEALTVVAADAPAQAAWLEKHGVVVDEIPLNFDDAFRMAERLIEEGVLNPDTLPQLRLIDSFFAEMTRDGSSDRWTTAALRSDEGWSQARGVARQILAREGLDWSVPPDICVVR</sequence>
<name>A0ABU2LV75_9ACTN</name>